<keyword evidence="2" id="KW-1185">Reference proteome</keyword>
<protein>
    <submittedName>
        <fullName evidence="1">Uncharacterized protein</fullName>
    </submittedName>
</protein>
<accession>A0ABY4A219</accession>
<evidence type="ECO:0000313" key="1">
    <source>
        <dbReference type="EMBL" id="UOD28771.1"/>
    </source>
</evidence>
<proteinExistence type="predicted"/>
<reference evidence="1 2" key="1">
    <citation type="submission" date="2020-10" db="EMBL/GenBank/DDBJ databases">
        <title>Genome analysis of Massilia species.</title>
        <authorList>
            <person name="Jung D.-H."/>
        </authorList>
    </citation>
    <scope>NUCLEOTIDE SEQUENCE [LARGE SCALE GENOMIC DNA]</scope>
    <source>
        <strain evidence="2">sipir</strain>
    </source>
</reference>
<gene>
    <name evidence="1" type="ORF">INH39_25520</name>
</gene>
<evidence type="ECO:0000313" key="2">
    <source>
        <dbReference type="Proteomes" id="UP000831532"/>
    </source>
</evidence>
<organism evidence="1 2">
    <name type="scientific">Massilia violaceinigra</name>
    <dbReference type="NCBI Taxonomy" id="2045208"/>
    <lineage>
        <taxon>Bacteria</taxon>
        <taxon>Pseudomonadati</taxon>
        <taxon>Pseudomonadota</taxon>
        <taxon>Betaproteobacteria</taxon>
        <taxon>Burkholderiales</taxon>
        <taxon>Oxalobacteraceae</taxon>
        <taxon>Telluria group</taxon>
        <taxon>Massilia</taxon>
    </lineage>
</organism>
<dbReference type="Proteomes" id="UP000831532">
    <property type="component" value="Chromosome"/>
</dbReference>
<sequence length="148" mass="16045">MAAHKHAEIIKAWAEGAAIERYMGGGLWMKIGDTPRWDGSEYRIKPAAPEVEYPVTRMTVLELDCAWGDGRSSNGGGMKGVANAAIRHAIDSQQVVRMAEVQEIASQLGKDKRAARDMAVAEAVHRVHLSFSRALAHLDLDAVIAGVK</sequence>
<name>A0ABY4A219_9BURK</name>
<dbReference type="EMBL" id="CP063361">
    <property type="protein sequence ID" value="UOD28771.1"/>
    <property type="molecule type" value="Genomic_DNA"/>
</dbReference>
<dbReference type="RefSeq" id="WP_243489917.1">
    <property type="nucleotide sequence ID" value="NZ_CP063361.1"/>
</dbReference>